<feature type="domain" description="Rhodopsin" evidence="7">
    <location>
        <begin position="12"/>
        <end position="250"/>
    </location>
</feature>
<reference evidence="8 9" key="1">
    <citation type="journal article" date="2012" name="PLoS Pathog.">
        <title>Diverse lifestyles and strategies of plant pathogenesis encoded in the genomes of eighteen Dothideomycetes fungi.</title>
        <authorList>
            <person name="Ohm R.A."/>
            <person name="Feau N."/>
            <person name="Henrissat B."/>
            <person name="Schoch C.L."/>
            <person name="Horwitz B.A."/>
            <person name="Barry K.W."/>
            <person name="Condon B.J."/>
            <person name="Copeland A.C."/>
            <person name="Dhillon B."/>
            <person name="Glaser F."/>
            <person name="Hesse C.N."/>
            <person name="Kosti I."/>
            <person name="LaButti K."/>
            <person name="Lindquist E.A."/>
            <person name="Lucas S."/>
            <person name="Salamov A.A."/>
            <person name="Bradshaw R.E."/>
            <person name="Ciuffetti L."/>
            <person name="Hamelin R.C."/>
            <person name="Kema G.H.J."/>
            <person name="Lawrence C."/>
            <person name="Scott J.A."/>
            <person name="Spatafora J.W."/>
            <person name="Turgeon B.G."/>
            <person name="de Wit P.J.G.M."/>
            <person name="Zhong S."/>
            <person name="Goodwin S.B."/>
            <person name="Grigoriev I.V."/>
        </authorList>
    </citation>
    <scope>NUCLEOTIDE SEQUENCE [LARGE SCALE GENOMIC DNA]</scope>
    <source>
        <strain evidence="8 9">SO2202</strain>
    </source>
</reference>
<protein>
    <recommendedName>
        <fullName evidence="7">Rhodopsin domain-containing protein</fullName>
    </recommendedName>
</protein>
<evidence type="ECO:0000313" key="8">
    <source>
        <dbReference type="EMBL" id="EMF14651.1"/>
    </source>
</evidence>
<keyword evidence="9" id="KW-1185">Reference proteome</keyword>
<dbReference type="STRING" id="692275.M3C2Z8"/>
<feature type="transmembrane region" description="Helical" evidence="6">
    <location>
        <begin position="187"/>
        <end position="207"/>
    </location>
</feature>
<evidence type="ECO:0000259" key="7">
    <source>
        <dbReference type="Pfam" id="PF20684"/>
    </source>
</evidence>
<dbReference type="eggNOG" id="ENOG502SKVQ">
    <property type="taxonomic scope" value="Eukaryota"/>
</dbReference>
<proteinExistence type="inferred from homology"/>
<gene>
    <name evidence="8" type="ORF">SEPMUDRAFT_23138</name>
</gene>
<evidence type="ECO:0000256" key="1">
    <source>
        <dbReference type="ARBA" id="ARBA00004141"/>
    </source>
</evidence>
<feature type="non-terminal residue" evidence="8">
    <location>
        <position position="1"/>
    </location>
</feature>
<dbReference type="Proteomes" id="UP000016931">
    <property type="component" value="Unassembled WGS sequence"/>
</dbReference>
<feature type="transmembrane region" description="Helical" evidence="6">
    <location>
        <begin position="29"/>
        <end position="52"/>
    </location>
</feature>
<dbReference type="Pfam" id="PF20684">
    <property type="entry name" value="Fung_rhodopsin"/>
    <property type="match status" value="1"/>
</dbReference>
<evidence type="ECO:0000256" key="6">
    <source>
        <dbReference type="SAM" id="Phobius"/>
    </source>
</evidence>
<evidence type="ECO:0000256" key="4">
    <source>
        <dbReference type="ARBA" id="ARBA00023136"/>
    </source>
</evidence>
<feature type="transmembrane region" description="Helical" evidence="6">
    <location>
        <begin position="227"/>
        <end position="248"/>
    </location>
</feature>
<comment type="subcellular location">
    <subcellularLocation>
        <location evidence="1">Membrane</location>
        <topology evidence="1">Multi-pass membrane protein</topology>
    </subcellularLocation>
</comment>
<organism evidence="8 9">
    <name type="scientific">Sphaerulina musiva (strain SO2202)</name>
    <name type="common">Poplar stem canker fungus</name>
    <name type="synonym">Septoria musiva</name>
    <dbReference type="NCBI Taxonomy" id="692275"/>
    <lineage>
        <taxon>Eukaryota</taxon>
        <taxon>Fungi</taxon>
        <taxon>Dikarya</taxon>
        <taxon>Ascomycota</taxon>
        <taxon>Pezizomycotina</taxon>
        <taxon>Dothideomycetes</taxon>
        <taxon>Dothideomycetidae</taxon>
        <taxon>Mycosphaerellales</taxon>
        <taxon>Mycosphaerellaceae</taxon>
        <taxon>Sphaerulina</taxon>
    </lineage>
</organism>
<keyword evidence="4 6" id="KW-0472">Membrane</keyword>
<sequence length="250" mass="28081">FTLIGTFAIACRILTIVQRRRKIGYDDHAMFMAYACSLAFTTAVFVSVRWGVGLDLPDVPVNWAVKAVQGIYSDEIFYYMTIFFVKLSLILLYLRLAAELRGWFYYASVSLLVILVLHFMTTLTVVATQCIPIEKYWSPSTPGNCIDITAFYYSTSIFTIITDVIMIALPIPLIWKIPRERRQKIGILAAFLVAGIGTLASCIRLFSIKIFTESPQPMRDAAPISTWSFIEINLGILCASSAVIKPVFSK</sequence>
<dbReference type="PANTHER" id="PTHR33048:SF123">
    <property type="entry name" value="INTEGRAL MEMBRANE PROTEIN"/>
    <property type="match status" value="1"/>
</dbReference>
<keyword evidence="2 6" id="KW-0812">Transmembrane</keyword>
<feature type="transmembrane region" description="Helical" evidence="6">
    <location>
        <begin position="103"/>
        <end position="131"/>
    </location>
</feature>
<feature type="transmembrane region" description="Helical" evidence="6">
    <location>
        <begin position="151"/>
        <end position="175"/>
    </location>
</feature>
<comment type="similarity">
    <text evidence="5">Belongs to the SAT4 family.</text>
</comment>
<name>M3C2Z8_SPHMS</name>
<dbReference type="OrthoDB" id="5329176at2759"/>
<dbReference type="EMBL" id="KB456262">
    <property type="protein sequence ID" value="EMF14651.1"/>
    <property type="molecule type" value="Genomic_DNA"/>
</dbReference>
<evidence type="ECO:0000256" key="5">
    <source>
        <dbReference type="ARBA" id="ARBA00038359"/>
    </source>
</evidence>
<dbReference type="HOGENOM" id="CLU_028200_0_2_1"/>
<dbReference type="InterPro" id="IPR052337">
    <property type="entry name" value="SAT4-like"/>
</dbReference>
<feature type="non-terminal residue" evidence="8">
    <location>
        <position position="250"/>
    </location>
</feature>
<dbReference type="AlphaFoldDB" id="M3C2Z8"/>
<dbReference type="PANTHER" id="PTHR33048">
    <property type="entry name" value="PTH11-LIKE INTEGRAL MEMBRANE PROTEIN (AFU_ORTHOLOGUE AFUA_5G11245)"/>
    <property type="match status" value="1"/>
</dbReference>
<evidence type="ECO:0000313" key="9">
    <source>
        <dbReference type="Proteomes" id="UP000016931"/>
    </source>
</evidence>
<dbReference type="OMA" id="GKANHIG"/>
<dbReference type="InterPro" id="IPR049326">
    <property type="entry name" value="Rhodopsin_dom_fungi"/>
</dbReference>
<accession>M3C2Z8</accession>
<keyword evidence="3 6" id="KW-1133">Transmembrane helix</keyword>
<dbReference type="GeneID" id="27905502"/>
<feature type="transmembrane region" description="Helical" evidence="6">
    <location>
        <begin position="76"/>
        <end position="96"/>
    </location>
</feature>
<evidence type="ECO:0000256" key="2">
    <source>
        <dbReference type="ARBA" id="ARBA00022692"/>
    </source>
</evidence>
<dbReference type="RefSeq" id="XP_016762772.1">
    <property type="nucleotide sequence ID" value="XM_016908365.1"/>
</dbReference>
<dbReference type="GO" id="GO:0016020">
    <property type="term" value="C:membrane"/>
    <property type="evidence" value="ECO:0007669"/>
    <property type="project" value="UniProtKB-SubCell"/>
</dbReference>
<evidence type="ECO:0000256" key="3">
    <source>
        <dbReference type="ARBA" id="ARBA00022989"/>
    </source>
</evidence>